<accession>A0A0K2BLF1</accession>
<evidence type="ECO:0000256" key="1">
    <source>
        <dbReference type="SAM" id="MobiDB-lite"/>
    </source>
</evidence>
<name>A0A0K2BLF1_9GAMM</name>
<organism evidence="2 3">
    <name type="scientific">Candidatus Palibaumannia cicadellinicola</name>
    <dbReference type="NCBI Taxonomy" id="186490"/>
    <lineage>
        <taxon>Bacteria</taxon>
        <taxon>Pseudomonadati</taxon>
        <taxon>Pseudomonadota</taxon>
        <taxon>Gammaproteobacteria</taxon>
        <taxon>Candidatus Palibaumannia</taxon>
    </lineage>
</organism>
<reference evidence="2 3" key="1">
    <citation type="submission" date="2015-06" db="EMBL/GenBank/DDBJ databases">
        <title>Lineage-specific patterns of genome deterioration in obligate symbionts.</title>
        <authorList>
            <person name="Bennett G.M."/>
            <person name="McCutcheon J.P."/>
            <person name="McDonald B.R."/>
            <person name="Moran N.A."/>
        </authorList>
    </citation>
    <scope>NUCLEOTIDE SEQUENCE [LARGE SCALE GENOMIC DNA]</scope>
    <source>
        <strain evidence="2 3">B-GSS</strain>
    </source>
</reference>
<dbReference type="AlphaFoldDB" id="A0A0K2BLF1"/>
<gene>
    <name evidence="2" type="ORF">AB162_580</name>
</gene>
<sequence>MLGHIGSDTIKNKNIKNNSNNLSKITINKNTDSNVSENKEKIMNNIPN</sequence>
<dbReference type="KEGG" id="bcig:AB162_580"/>
<protein>
    <submittedName>
        <fullName evidence="2">Uncharacterized protein</fullName>
    </submittedName>
</protein>
<feature type="compositionally biased region" description="Low complexity" evidence="1">
    <location>
        <begin position="15"/>
        <end position="31"/>
    </location>
</feature>
<dbReference type="EMBL" id="CP011787">
    <property type="protein sequence ID" value="AKZ66155.1"/>
    <property type="molecule type" value="Genomic_DNA"/>
</dbReference>
<feature type="region of interest" description="Disordered" evidence="1">
    <location>
        <begin position="1"/>
        <end position="48"/>
    </location>
</feature>
<dbReference type="Proteomes" id="UP000056466">
    <property type="component" value="Chromosome"/>
</dbReference>
<proteinExistence type="predicted"/>
<evidence type="ECO:0000313" key="2">
    <source>
        <dbReference type="EMBL" id="AKZ66155.1"/>
    </source>
</evidence>
<keyword evidence="3" id="KW-1185">Reference proteome</keyword>
<evidence type="ECO:0000313" key="3">
    <source>
        <dbReference type="Proteomes" id="UP000056466"/>
    </source>
</evidence>